<dbReference type="SUPFAM" id="SSF51735">
    <property type="entry name" value="NAD(P)-binding Rossmann-fold domains"/>
    <property type="match status" value="1"/>
</dbReference>
<dbReference type="Pfam" id="PF13241">
    <property type="entry name" value="NAD_binding_7"/>
    <property type="match status" value="1"/>
</dbReference>
<evidence type="ECO:0000256" key="4">
    <source>
        <dbReference type="ARBA" id="ARBA00023027"/>
    </source>
</evidence>
<keyword evidence="7" id="KW-0489">Methyltransferase</keyword>
<dbReference type="GO" id="GO:0004325">
    <property type="term" value="F:ferrochelatase activity"/>
    <property type="evidence" value="ECO:0007669"/>
    <property type="project" value="InterPro"/>
</dbReference>
<dbReference type="AlphaFoldDB" id="A0A6J4LQG8"/>
<organism evidence="7">
    <name type="scientific">uncultured Friedmanniella sp</name>
    <dbReference type="NCBI Taxonomy" id="335381"/>
    <lineage>
        <taxon>Bacteria</taxon>
        <taxon>Bacillati</taxon>
        <taxon>Actinomycetota</taxon>
        <taxon>Actinomycetes</taxon>
        <taxon>Propionibacteriales</taxon>
        <taxon>Nocardioidaceae</taxon>
        <taxon>Friedmanniella</taxon>
        <taxon>environmental samples</taxon>
    </lineage>
</organism>
<protein>
    <recommendedName>
        <fullName evidence="2">precorrin-2 dehydrogenase</fullName>
        <ecNumber evidence="2">1.3.1.76</ecNumber>
    </recommendedName>
</protein>
<dbReference type="PANTHER" id="PTHR35330">
    <property type="entry name" value="SIROHEME BIOSYNTHESIS PROTEIN MET8"/>
    <property type="match status" value="1"/>
</dbReference>
<evidence type="ECO:0000256" key="3">
    <source>
        <dbReference type="ARBA" id="ARBA00023002"/>
    </source>
</evidence>
<dbReference type="PANTHER" id="PTHR35330:SF1">
    <property type="entry name" value="SIROHEME BIOSYNTHESIS PROTEIN MET8"/>
    <property type="match status" value="1"/>
</dbReference>
<dbReference type="InterPro" id="IPR036291">
    <property type="entry name" value="NAD(P)-bd_dom_sf"/>
</dbReference>
<keyword evidence="3 7" id="KW-0560">Oxidoreductase</keyword>
<keyword evidence="5" id="KW-0627">Porphyrin biosynthesis</keyword>
<evidence type="ECO:0000313" key="7">
    <source>
        <dbReference type="EMBL" id="CAA9339160.1"/>
    </source>
</evidence>
<dbReference type="GO" id="GO:0019354">
    <property type="term" value="P:siroheme biosynthetic process"/>
    <property type="evidence" value="ECO:0007669"/>
    <property type="project" value="UniProtKB-UniPathway"/>
</dbReference>
<evidence type="ECO:0000256" key="5">
    <source>
        <dbReference type="ARBA" id="ARBA00023244"/>
    </source>
</evidence>
<keyword evidence="7" id="KW-0456">Lyase</keyword>
<dbReference type="EMBL" id="CADCTS010000495">
    <property type="protein sequence ID" value="CAA9339160.1"/>
    <property type="molecule type" value="Genomic_DNA"/>
</dbReference>
<keyword evidence="4" id="KW-0520">NAD</keyword>
<name>A0A6J4LQG8_9ACTN</name>
<comment type="catalytic activity">
    <reaction evidence="6">
        <text>precorrin-2 + NAD(+) = sirohydrochlorin + NADH + 2 H(+)</text>
        <dbReference type="Rhea" id="RHEA:15613"/>
        <dbReference type="ChEBI" id="CHEBI:15378"/>
        <dbReference type="ChEBI" id="CHEBI:57540"/>
        <dbReference type="ChEBI" id="CHEBI:57945"/>
        <dbReference type="ChEBI" id="CHEBI:58351"/>
        <dbReference type="ChEBI" id="CHEBI:58827"/>
        <dbReference type="EC" id="1.3.1.76"/>
    </reaction>
</comment>
<evidence type="ECO:0000256" key="2">
    <source>
        <dbReference type="ARBA" id="ARBA00012400"/>
    </source>
</evidence>
<gene>
    <name evidence="7" type="ORF">AVDCRST_MAG48-3539</name>
</gene>
<accession>A0A6J4LQG8</accession>
<dbReference type="GO" id="GO:0008168">
    <property type="term" value="F:methyltransferase activity"/>
    <property type="evidence" value="ECO:0007669"/>
    <property type="project" value="UniProtKB-KW"/>
</dbReference>
<evidence type="ECO:0000256" key="1">
    <source>
        <dbReference type="ARBA" id="ARBA00005010"/>
    </source>
</evidence>
<reference evidence="7" key="1">
    <citation type="submission" date="2020-02" db="EMBL/GenBank/DDBJ databases">
        <authorList>
            <person name="Meier V. D."/>
        </authorList>
    </citation>
    <scope>NUCLEOTIDE SEQUENCE</scope>
    <source>
        <strain evidence="7">AVDCRST_MAG48</strain>
    </source>
</reference>
<dbReference type="GO" id="GO:0043115">
    <property type="term" value="F:precorrin-2 dehydrogenase activity"/>
    <property type="evidence" value="ECO:0007669"/>
    <property type="project" value="UniProtKB-EC"/>
</dbReference>
<evidence type="ECO:0000256" key="6">
    <source>
        <dbReference type="ARBA" id="ARBA00047561"/>
    </source>
</evidence>
<dbReference type="EC" id="1.3.1.76" evidence="2"/>
<comment type="pathway">
    <text evidence="1">Porphyrin-containing compound metabolism; siroheme biosynthesis; sirohydrochlorin from precorrin-2: step 1/1.</text>
</comment>
<dbReference type="InterPro" id="IPR006367">
    <property type="entry name" value="Sirohaem_synthase_N"/>
</dbReference>
<dbReference type="GO" id="GO:0032259">
    <property type="term" value="P:methylation"/>
    <property type="evidence" value="ECO:0007669"/>
    <property type="project" value="UniProtKB-KW"/>
</dbReference>
<dbReference type="NCBIfam" id="TIGR01470">
    <property type="entry name" value="cysG_Nterm"/>
    <property type="match status" value="1"/>
</dbReference>
<dbReference type="UniPathway" id="UPA00262">
    <property type="reaction ID" value="UER00222"/>
</dbReference>
<dbReference type="InterPro" id="IPR028161">
    <property type="entry name" value="Met8-like"/>
</dbReference>
<dbReference type="Gene3D" id="3.40.50.720">
    <property type="entry name" value="NAD(P)-binding Rossmann-like Domain"/>
    <property type="match status" value="1"/>
</dbReference>
<sequence>MDSVGGPAAPYLTGLRLAGRRVVVVGGGRVASRRFPRLLEAGAQVWVVSPQVTPALARAAAVGELTWLPRAFRPGDLAGAWYVLAATDDAEANRAVSAEAEQLRVFCVRADRADEATAWTPATGEVDGVQVAVLAGRRPREAARVRDLLVGVLARLRRRAA</sequence>
<proteinExistence type="predicted"/>
<keyword evidence="7" id="KW-0808">Transferase</keyword>